<evidence type="ECO:0008006" key="4">
    <source>
        <dbReference type="Google" id="ProtNLM"/>
    </source>
</evidence>
<gene>
    <name evidence="2" type="ORF">AKJ08_0668</name>
</gene>
<evidence type="ECO:0000256" key="1">
    <source>
        <dbReference type="SAM" id="SignalP"/>
    </source>
</evidence>
<dbReference type="RefSeq" id="WP_050724749.1">
    <property type="nucleotide sequence ID" value="NZ_CP012332.1"/>
</dbReference>
<proteinExistence type="predicted"/>
<dbReference type="AlphaFoldDB" id="A0A0K1PA42"/>
<dbReference type="STRING" id="1391653.AKJ08_0668"/>
<keyword evidence="3" id="KW-1185">Reference proteome</keyword>
<evidence type="ECO:0000313" key="3">
    <source>
        <dbReference type="Proteomes" id="UP000055590"/>
    </source>
</evidence>
<dbReference type="KEGG" id="vin:AKJ08_0668"/>
<keyword evidence="1" id="KW-0732">Signal</keyword>
<sequence>MRLASSLVVLGLALSGCGLGSFDIPVEEGTTIPGNSVNPAPWVSEDLELPEELTSFSLSDRKEFKEQGVKPSDVSSIKLTSLKLWTDQDDLDFIDRIELYVVADGLPKVLIAHGTIPRGKSQVRLETTRVELKEYATARVMGLLASADGSQPDRDTKFVVRANFRVEVF</sequence>
<dbReference type="Proteomes" id="UP000055590">
    <property type="component" value="Chromosome"/>
</dbReference>
<dbReference type="EMBL" id="CP012332">
    <property type="protein sequence ID" value="AKU90281.1"/>
    <property type="molecule type" value="Genomic_DNA"/>
</dbReference>
<feature type="chain" id="PRO_5005465544" description="Lipoprotein" evidence="1">
    <location>
        <begin position="21"/>
        <end position="169"/>
    </location>
</feature>
<organism evidence="2 3">
    <name type="scientific">Vulgatibacter incomptus</name>
    <dbReference type="NCBI Taxonomy" id="1391653"/>
    <lineage>
        <taxon>Bacteria</taxon>
        <taxon>Pseudomonadati</taxon>
        <taxon>Myxococcota</taxon>
        <taxon>Myxococcia</taxon>
        <taxon>Myxococcales</taxon>
        <taxon>Cystobacterineae</taxon>
        <taxon>Vulgatibacteraceae</taxon>
        <taxon>Vulgatibacter</taxon>
    </lineage>
</organism>
<evidence type="ECO:0000313" key="2">
    <source>
        <dbReference type="EMBL" id="AKU90281.1"/>
    </source>
</evidence>
<dbReference type="OrthoDB" id="5515643at2"/>
<name>A0A0K1PA42_9BACT</name>
<reference evidence="2 3" key="1">
    <citation type="submission" date="2015-08" db="EMBL/GenBank/DDBJ databases">
        <authorList>
            <person name="Babu N.S."/>
            <person name="Beckwith C.J."/>
            <person name="Beseler K.G."/>
            <person name="Brison A."/>
            <person name="Carone J.V."/>
            <person name="Caskin T.P."/>
            <person name="Diamond M."/>
            <person name="Durham M.E."/>
            <person name="Foxe J.M."/>
            <person name="Go M."/>
            <person name="Henderson B.A."/>
            <person name="Jones I.B."/>
            <person name="McGettigan J.A."/>
            <person name="Micheletti S.J."/>
            <person name="Nasrallah M.E."/>
            <person name="Ortiz D."/>
            <person name="Piller C.R."/>
            <person name="Privatt S.R."/>
            <person name="Schneider S.L."/>
            <person name="Sharp S."/>
            <person name="Smith T.C."/>
            <person name="Stanton J.D."/>
            <person name="Ullery H.E."/>
            <person name="Wilson R.J."/>
            <person name="Serrano M.G."/>
            <person name="Buck G."/>
            <person name="Lee V."/>
            <person name="Wang Y."/>
            <person name="Carvalho R."/>
            <person name="Voegtly L."/>
            <person name="Shi R."/>
            <person name="Duckworth R."/>
            <person name="Johnson A."/>
            <person name="Loviza R."/>
            <person name="Walstead R."/>
            <person name="Shah Z."/>
            <person name="Kiflezghi M."/>
            <person name="Wade K."/>
            <person name="Ball S.L."/>
            <person name="Bradley K.W."/>
            <person name="Asai D.J."/>
            <person name="Bowman C.A."/>
            <person name="Russell D.A."/>
            <person name="Pope W.H."/>
            <person name="Jacobs-Sera D."/>
            <person name="Hendrix R.W."/>
            <person name="Hatfull G.F."/>
        </authorList>
    </citation>
    <scope>NUCLEOTIDE SEQUENCE [LARGE SCALE GENOMIC DNA]</scope>
    <source>
        <strain evidence="2 3">DSM 27710</strain>
    </source>
</reference>
<accession>A0A0K1PA42</accession>
<feature type="signal peptide" evidence="1">
    <location>
        <begin position="1"/>
        <end position="20"/>
    </location>
</feature>
<protein>
    <recommendedName>
        <fullName evidence="4">Lipoprotein</fullName>
    </recommendedName>
</protein>
<dbReference type="PROSITE" id="PS51257">
    <property type="entry name" value="PROKAR_LIPOPROTEIN"/>
    <property type="match status" value="1"/>
</dbReference>